<proteinExistence type="predicted"/>
<keyword evidence="2" id="KW-1185">Reference proteome</keyword>
<name>A0A0C9T8G1_PAXIN</name>
<dbReference type="HOGENOM" id="CLU_2278333_0_0_1"/>
<sequence>MAMPTTFSFAGNIFCAQQPSSPLWLDPSPSPSYRHTGQKRYLNNTSVLASTHHPLRYGVMQHLDRRTSVRLNAPSFTVHTAHLTQQRRPWAMVDSLASYVRC</sequence>
<dbReference type="AlphaFoldDB" id="A0A0C9T8G1"/>
<reference evidence="2" key="2">
    <citation type="submission" date="2015-01" db="EMBL/GenBank/DDBJ databases">
        <title>Evolutionary Origins and Diversification of the Mycorrhizal Mutualists.</title>
        <authorList>
            <consortium name="DOE Joint Genome Institute"/>
            <consortium name="Mycorrhizal Genomics Consortium"/>
            <person name="Kohler A."/>
            <person name="Kuo A."/>
            <person name="Nagy L.G."/>
            <person name="Floudas D."/>
            <person name="Copeland A."/>
            <person name="Barry K.W."/>
            <person name="Cichocki N."/>
            <person name="Veneault-Fourrey C."/>
            <person name="LaButti K."/>
            <person name="Lindquist E.A."/>
            <person name="Lipzen A."/>
            <person name="Lundell T."/>
            <person name="Morin E."/>
            <person name="Murat C."/>
            <person name="Riley R."/>
            <person name="Ohm R."/>
            <person name="Sun H."/>
            <person name="Tunlid A."/>
            <person name="Henrissat B."/>
            <person name="Grigoriev I.V."/>
            <person name="Hibbett D.S."/>
            <person name="Martin F."/>
        </authorList>
    </citation>
    <scope>NUCLEOTIDE SEQUENCE [LARGE SCALE GENOMIC DNA]</scope>
    <source>
        <strain evidence="2">ATCC 200175</strain>
    </source>
</reference>
<dbReference type="Proteomes" id="UP000053647">
    <property type="component" value="Unassembled WGS sequence"/>
</dbReference>
<accession>A0A0C9T8G1</accession>
<evidence type="ECO:0000313" key="1">
    <source>
        <dbReference type="EMBL" id="KIJ07438.1"/>
    </source>
</evidence>
<protein>
    <submittedName>
        <fullName evidence="1">Uncharacterized protein</fullName>
    </submittedName>
</protein>
<organism evidence="1 2">
    <name type="scientific">Paxillus involutus ATCC 200175</name>
    <dbReference type="NCBI Taxonomy" id="664439"/>
    <lineage>
        <taxon>Eukaryota</taxon>
        <taxon>Fungi</taxon>
        <taxon>Dikarya</taxon>
        <taxon>Basidiomycota</taxon>
        <taxon>Agaricomycotina</taxon>
        <taxon>Agaricomycetes</taxon>
        <taxon>Agaricomycetidae</taxon>
        <taxon>Boletales</taxon>
        <taxon>Paxilineae</taxon>
        <taxon>Paxillaceae</taxon>
        <taxon>Paxillus</taxon>
    </lineage>
</organism>
<dbReference type="EMBL" id="KN819890">
    <property type="protein sequence ID" value="KIJ07438.1"/>
    <property type="molecule type" value="Genomic_DNA"/>
</dbReference>
<reference evidence="1 2" key="1">
    <citation type="submission" date="2014-06" db="EMBL/GenBank/DDBJ databases">
        <authorList>
            <consortium name="DOE Joint Genome Institute"/>
            <person name="Kuo A."/>
            <person name="Kohler A."/>
            <person name="Nagy L.G."/>
            <person name="Floudas D."/>
            <person name="Copeland A."/>
            <person name="Barry K.W."/>
            <person name="Cichocki N."/>
            <person name="Veneault-Fourrey C."/>
            <person name="LaButti K."/>
            <person name="Lindquist E.A."/>
            <person name="Lipzen A."/>
            <person name="Lundell T."/>
            <person name="Morin E."/>
            <person name="Murat C."/>
            <person name="Sun H."/>
            <person name="Tunlid A."/>
            <person name="Henrissat B."/>
            <person name="Grigoriev I.V."/>
            <person name="Hibbett D.S."/>
            <person name="Martin F."/>
            <person name="Nordberg H.P."/>
            <person name="Cantor M.N."/>
            <person name="Hua S.X."/>
        </authorList>
    </citation>
    <scope>NUCLEOTIDE SEQUENCE [LARGE SCALE GENOMIC DNA]</scope>
    <source>
        <strain evidence="1 2">ATCC 200175</strain>
    </source>
</reference>
<gene>
    <name evidence="1" type="ORF">PAXINDRAFT_173486</name>
</gene>
<evidence type="ECO:0000313" key="2">
    <source>
        <dbReference type="Proteomes" id="UP000053647"/>
    </source>
</evidence>